<name>A0A645FCX9_9ZZZZ</name>
<accession>A0A645FCX9</accession>
<comment type="caution">
    <text evidence="1">The sequence shown here is derived from an EMBL/GenBank/DDBJ whole genome shotgun (WGS) entry which is preliminary data.</text>
</comment>
<dbReference type="EMBL" id="VSSQ01057418">
    <property type="protein sequence ID" value="MPN11219.1"/>
    <property type="molecule type" value="Genomic_DNA"/>
</dbReference>
<sequence>MGSVEVAVIGQVLNIAHGNIAFPIPDLGQPFIMAGRLNGGQDLLQGALQIAHQGQVHLNVLVDLRGVDLKMDLAGFSGEGAQFAGDAVIKTHANCQQQVGFLNGLVYPGFAVHAGHAQCQRMVAREGAQPQQGTGHRRTGALRQGEQLLHGAADEHAVTGNDDRLFGRLDHINGLLQVFGVGRKIRAVTRQRNWLGVVFPIDGGLLGIFSDVDENRTGAAGTGDEKGLVNGVINIMRV</sequence>
<proteinExistence type="predicted"/>
<reference evidence="1" key="1">
    <citation type="submission" date="2019-08" db="EMBL/GenBank/DDBJ databases">
        <authorList>
            <person name="Kucharzyk K."/>
            <person name="Murdoch R.W."/>
            <person name="Higgins S."/>
            <person name="Loffler F."/>
        </authorList>
    </citation>
    <scope>NUCLEOTIDE SEQUENCE</scope>
</reference>
<dbReference type="AlphaFoldDB" id="A0A645FCX9"/>
<gene>
    <name evidence="1" type="ORF">SDC9_158520</name>
</gene>
<evidence type="ECO:0000313" key="1">
    <source>
        <dbReference type="EMBL" id="MPN11219.1"/>
    </source>
</evidence>
<organism evidence="1">
    <name type="scientific">bioreactor metagenome</name>
    <dbReference type="NCBI Taxonomy" id="1076179"/>
    <lineage>
        <taxon>unclassified sequences</taxon>
        <taxon>metagenomes</taxon>
        <taxon>ecological metagenomes</taxon>
    </lineage>
</organism>
<protein>
    <submittedName>
        <fullName evidence="1">Uncharacterized protein</fullName>
    </submittedName>
</protein>